<protein>
    <submittedName>
        <fullName evidence="2">Uncharacterized protein</fullName>
    </submittedName>
</protein>
<organism evidence="2 3">
    <name type="scientific">Catenuloplanes indicus</name>
    <dbReference type="NCBI Taxonomy" id="137267"/>
    <lineage>
        <taxon>Bacteria</taxon>
        <taxon>Bacillati</taxon>
        <taxon>Actinomycetota</taxon>
        <taxon>Actinomycetes</taxon>
        <taxon>Micromonosporales</taxon>
        <taxon>Micromonosporaceae</taxon>
        <taxon>Catenuloplanes</taxon>
    </lineage>
</organism>
<evidence type="ECO:0000313" key="2">
    <source>
        <dbReference type="EMBL" id="MDQ0371083.1"/>
    </source>
</evidence>
<gene>
    <name evidence="2" type="ORF">J2S42_007752</name>
</gene>
<dbReference type="AlphaFoldDB" id="A0AAE3W6X8"/>
<accession>A0AAE3W6X8</accession>
<sequence>MAKMIINIYGVDQPVEASVEPFTGRARVGIAGQGVAENDGLTFRLPGASGHPVVVRATAGLLEAYPTLTIRDVDHHVGPPTPPLLRALVFLPILLCNLFLIFFPALLIGPALVYVNLVIVRSGLPAPLKIALCLLPTLLATALICGLPLGTRP</sequence>
<name>A0AAE3W6X8_9ACTN</name>
<dbReference type="RefSeq" id="WP_307247571.1">
    <property type="nucleotide sequence ID" value="NZ_JAUSUZ010000001.1"/>
</dbReference>
<reference evidence="2 3" key="1">
    <citation type="submission" date="2023-07" db="EMBL/GenBank/DDBJ databases">
        <title>Sequencing the genomes of 1000 actinobacteria strains.</title>
        <authorList>
            <person name="Klenk H.-P."/>
        </authorList>
    </citation>
    <scope>NUCLEOTIDE SEQUENCE [LARGE SCALE GENOMIC DNA]</scope>
    <source>
        <strain evidence="2 3">DSM 44709</strain>
    </source>
</reference>
<evidence type="ECO:0000313" key="3">
    <source>
        <dbReference type="Proteomes" id="UP001240236"/>
    </source>
</evidence>
<dbReference type="Proteomes" id="UP001240236">
    <property type="component" value="Unassembled WGS sequence"/>
</dbReference>
<keyword evidence="1" id="KW-0472">Membrane</keyword>
<proteinExistence type="predicted"/>
<keyword evidence="1" id="KW-1133">Transmembrane helix</keyword>
<evidence type="ECO:0000256" key="1">
    <source>
        <dbReference type="SAM" id="Phobius"/>
    </source>
</evidence>
<comment type="caution">
    <text evidence="2">The sequence shown here is derived from an EMBL/GenBank/DDBJ whole genome shotgun (WGS) entry which is preliminary data.</text>
</comment>
<feature type="transmembrane region" description="Helical" evidence="1">
    <location>
        <begin position="89"/>
        <end position="118"/>
    </location>
</feature>
<keyword evidence="3" id="KW-1185">Reference proteome</keyword>
<keyword evidence="1" id="KW-0812">Transmembrane</keyword>
<dbReference type="EMBL" id="JAUSUZ010000001">
    <property type="protein sequence ID" value="MDQ0371083.1"/>
    <property type="molecule type" value="Genomic_DNA"/>
</dbReference>
<feature type="transmembrane region" description="Helical" evidence="1">
    <location>
        <begin position="130"/>
        <end position="150"/>
    </location>
</feature>